<protein>
    <submittedName>
        <fullName evidence="2">ATP-binding protein</fullName>
    </submittedName>
</protein>
<accession>A0ABV7EV73</accession>
<keyword evidence="2" id="KW-0067">ATP-binding</keyword>
<gene>
    <name evidence="2" type="ORF">ACFOFO_01560</name>
</gene>
<dbReference type="InterPro" id="IPR027417">
    <property type="entry name" value="P-loop_NTPase"/>
</dbReference>
<dbReference type="SUPFAM" id="SSF52540">
    <property type="entry name" value="P-loop containing nucleoside triphosphate hydrolases"/>
    <property type="match status" value="1"/>
</dbReference>
<sequence>MNTLVIRDIGLLELLDSHAGGRVVWTPQVEQLGLAIAEWMMLGLPGGAAYGQQRCGKSMALTFLKRTMSEYVNVPTTVFLWNIGESLRPVPEPTLLRGFLSETGYMLTSHKDRSVLMTRLVHFIVQNCEAEAARRALILVDEAQNIHFSNYGVLIELFNLLERENCRPFIMLVGQPELALVPETILDENKLHVYGRFFKKTMQFNGVDPKDFATILEGFDEESPRSDGTVLPPMSKALFPERYEQGWRLSKMAEPMAEALERILSEHKVSAFRIPMQDLVSATRALVCRLHQQPSLFDSGLTANAVEAFKDGGLTRTLLSYARYQRR</sequence>
<organism evidence="2 3">
    <name type="scientific">Undibacterium arcticum</name>
    <dbReference type="NCBI Taxonomy" id="1762892"/>
    <lineage>
        <taxon>Bacteria</taxon>
        <taxon>Pseudomonadati</taxon>
        <taxon>Pseudomonadota</taxon>
        <taxon>Betaproteobacteria</taxon>
        <taxon>Burkholderiales</taxon>
        <taxon>Oxalobacteraceae</taxon>
        <taxon>Undibacterium</taxon>
    </lineage>
</organism>
<dbReference type="GO" id="GO:0005524">
    <property type="term" value="F:ATP binding"/>
    <property type="evidence" value="ECO:0007669"/>
    <property type="project" value="UniProtKB-KW"/>
</dbReference>
<reference evidence="3" key="1">
    <citation type="journal article" date="2019" name="Int. J. Syst. Evol. Microbiol.">
        <title>The Global Catalogue of Microorganisms (GCM) 10K type strain sequencing project: providing services to taxonomists for standard genome sequencing and annotation.</title>
        <authorList>
            <consortium name="The Broad Institute Genomics Platform"/>
            <consortium name="The Broad Institute Genome Sequencing Center for Infectious Disease"/>
            <person name="Wu L."/>
            <person name="Ma J."/>
        </authorList>
    </citation>
    <scope>NUCLEOTIDE SEQUENCE [LARGE SCALE GENOMIC DNA]</scope>
    <source>
        <strain evidence="3">KCTC 42986</strain>
    </source>
</reference>
<keyword evidence="3" id="KW-1185">Reference proteome</keyword>
<name>A0ABV7EV73_9BURK</name>
<comment type="caution">
    <text evidence="2">The sequence shown here is derived from an EMBL/GenBank/DDBJ whole genome shotgun (WGS) entry which is preliminary data.</text>
</comment>
<dbReference type="InterPro" id="IPR049945">
    <property type="entry name" value="AAA_22"/>
</dbReference>
<evidence type="ECO:0000259" key="1">
    <source>
        <dbReference type="Pfam" id="PF13401"/>
    </source>
</evidence>
<proteinExistence type="predicted"/>
<feature type="domain" description="ORC1/DEAH AAA+ ATPase" evidence="1">
    <location>
        <begin position="48"/>
        <end position="179"/>
    </location>
</feature>
<dbReference type="Proteomes" id="UP001595530">
    <property type="component" value="Unassembled WGS sequence"/>
</dbReference>
<keyword evidence="2" id="KW-0547">Nucleotide-binding</keyword>
<dbReference type="EMBL" id="JBHRTP010000003">
    <property type="protein sequence ID" value="MFC3106658.1"/>
    <property type="molecule type" value="Genomic_DNA"/>
</dbReference>
<evidence type="ECO:0000313" key="2">
    <source>
        <dbReference type="EMBL" id="MFC3106658.1"/>
    </source>
</evidence>
<dbReference type="Pfam" id="PF13401">
    <property type="entry name" value="AAA_22"/>
    <property type="match status" value="1"/>
</dbReference>
<dbReference type="RefSeq" id="WP_390330639.1">
    <property type="nucleotide sequence ID" value="NZ_JBHRTP010000003.1"/>
</dbReference>
<evidence type="ECO:0000313" key="3">
    <source>
        <dbReference type="Proteomes" id="UP001595530"/>
    </source>
</evidence>